<dbReference type="Proteomes" id="UP001139994">
    <property type="component" value="Unassembled WGS sequence"/>
</dbReference>
<reference evidence="2" key="2">
    <citation type="submission" date="2022-09" db="EMBL/GenBank/DDBJ databases">
        <authorList>
            <person name="Cesa-Luna C."/>
            <person name="Girard L."/>
            <person name="Lood C."/>
            <person name="Hofte M."/>
            <person name="De Mot R."/>
        </authorList>
    </citation>
    <scope>NUCLEOTIDE SEQUENCE</scope>
    <source>
        <strain evidence="2">COR51</strain>
    </source>
</reference>
<proteinExistence type="predicted"/>
<dbReference type="InterPro" id="IPR008727">
    <property type="entry name" value="PAAR_motif"/>
</dbReference>
<reference evidence="2" key="3">
    <citation type="journal article" date="2023" name="mSystems">
        <title>Charting the Lipopeptidome of Nonpathogenic Pseudomonas.</title>
        <authorList>
            <person name="Cesa-Luna C."/>
            <person name="Geudens N."/>
            <person name="Girard L."/>
            <person name="De Roo V."/>
            <person name="Maklad H.R."/>
            <person name="Martins J.C."/>
            <person name="Hofte M."/>
            <person name="De Mot R."/>
        </authorList>
    </citation>
    <scope>NUCLEOTIDE SEQUENCE</scope>
    <source>
        <strain evidence="2">COR51</strain>
    </source>
</reference>
<keyword evidence="3" id="KW-1185">Reference proteome</keyword>
<evidence type="ECO:0000313" key="2">
    <source>
        <dbReference type="EMBL" id="MCU7236755.1"/>
    </source>
</evidence>
<organism evidence="2 3">
    <name type="scientific">Pseudomonas peradeniyensis</name>
    <dbReference type="NCBI Taxonomy" id="2745488"/>
    <lineage>
        <taxon>Bacteria</taxon>
        <taxon>Pseudomonadati</taxon>
        <taxon>Pseudomonadota</taxon>
        <taxon>Gammaproteobacteria</taxon>
        <taxon>Pseudomonadales</taxon>
        <taxon>Pseudomonadaceae</taxon>
        <taxon>Pseudomonas</taxon>
    </lineage>
</organism>
<reference evidence="2" key="1">
    <citation type="journal article" date="2022" name="Microbiol. Spectr.">
        <title>An Nuclear Magnetic Resonance Fingerprint Matching Approach for the Identification and Structural Re-Evaluation of Pseudomonas Lipopeptides.</title>
        <authorList>
            <person name="De Roo V."/>
            <person name="Verleysen Y."/>
            <person name="Kovacs B."/>
            <person name="De Vleeschouwer M."/>
            <person name="Muangkaew P."/>
            <person name="Girard L."/>
            <person name="Hofte M."/>
            <person name="De Mot R."/>
            <person name="Madder A."/>
            <person name="Geudens N."/>
            <person name="Martins J.C."/>
        </authorList>
    </citation>
    <scope>NUCLEOTIDE SEQUENCE</scope>
    <source>
        <strain evidence="2">COR51</strain>
    </source>
</reference>
<gene>
    <name evidence="2" type="ORF">OC929_01720</name>
</gene>
<accession>A0ABT2V643</accession>
<name>A0ABT2V643_9PSED</name>
<dbReference type="EMBL" id="JAOSLA010000001">
    <property type="protein sequence ID" value="MCU7236755.1"/>
    <property type="molecule type" value="Genomic_DNA"/>
</dbReference>
<dbReference type="Pfam" id="PF05488">
    <property type="entry name" value="PAAR_motif"/>
    <property type="match status" value="1"/>
</dbReference>
<sequence length="474" mass="49836">MNTRVSIFGKGQGLDGDLTSTGAICIASQARGKVGGRRWLLQGDKTTACPRCGEEGTLVNGETRWRQDGIPSVVDGTPVKCGCPPGSNYVIAPSQHQAAPQAATAPPPEAATARPAQRPSPSPAQAFANSRSSVSAMPGSLEPGFHIVQRHSTFAQLLMKLFDAGNAAPIARLQRLNPTFAQGFKAGEIFVIGDPDNGHACTREEAELMTAAERARVALTGLDESEADFMMQHIGEIAGLLNGASQSMGVGKDMLAYSLGRVEDTLKGIERLHQQEFMKHGHLNSSQFFASRKKLYHQLESQLRSAFLNRHLSLGDHSSLKRGLGISTKSLVHHWSKAGAPGQIPGYASHLNEVAKTSKFLQYGGHVGIGLGFSNSILKIYEACRAGETESCKKVRLKETGSFIGGMAGGGAGAKVGEMTGRIVCTIAAKIITKGAGSSICMIGIVGTGSFLGATSIGGTGEALGEVIYDFTTD</sequence>
<feature type="region of interest" description="Disordered" evidence="1">
    <location>
        <begin position="95"/>
        <end position="135"/>
    </location>
</feature>
<evidence type="ECO:0000256" key="1">
    <source>
        <dbReference type="SAM" id="MobiDB-lite"/>
    </source>
</evidence>
<feature type="compositionally biased region" description="Low complexity" evidence="1">
    <location>
        <begin position="95"/>
        <end position="128"/>
    </location>
</feature>
<dbReference type="CDD" id="cd14744">
    <property type="entry name" value="PAAR_CT_2"/>
    <property type="match status" value="1"/>
</dbReference>
<comment type="caution">
    <text evidence="2">The sequence shown here is derived from an EMBL/GenBank/DDBJ whole genome shotgun (WGS) entry which is preliminary data.</text>
</comment>
<protein>
    <submittedName>
        <fullName evidence="2">PAAR domain-containing protein</fullName>
    </submittedName>
</protein>
<dbReference type="RefSeq" id="WP_050703241.1">
    <property type="nucleotide sequence ID" value="NZ_JAOSLA010000001.1"/>
</dbReference>
<evidence type="ECO:0000313" key="3">
    <source>
        <dbReference type="Proteomes" id="UP001139994"/>
    </source>
</evidence>